<sequence>MSEDVSIVLIVAIVFAFIGFRVYLKYRTEQLRSGAGQLSTSLQDENVALKAKALELEDRIQVLESIVTNKNFRLEEEINSLS</sequence>
<dbReference type="Proteomes" id="UP000218767">
    <property type="component" value="Unassembled WGS sequence"/>
</dbReference>
<dbReference type="AlphaFoldDB" id="A0A2A4X5D4"/>
<evidence type="ECO:0000256" key="1">
    <source>
        <dbReference type="SAM" id="Coils"/>
    </source>
</evidence>
<proteinExistence type="predicted"/>
<reference evidence="4" key="1">
    <citation type="submission" date="2017-08" db="EMBL/GenBank/DDBJ databases">
        <title>A dynamic microbial community with high functional redundancy inhabits the cold, oxic subseafloor aquifer.</title>
        <authorList>
            <person name="Tully B.J."/>
            <person name="Wheat C.G."/>
            <person name="Glazer B.T."/>
            <person name="Huber J.A."/>
        </authorList>
    </citation>
    <scope>NUCLEOTIDE SEQUENCE [LARGE SCALE GENOMIC DNA]</scope>
</reference>
<dbReference type="EMBL" id="NVUL01000047">
    <property type="protein sequence ID" value="PCI77245.1"/>
    <property type="molecule type" value="Genomic_DNA"/>
</dbReference>
<keyword evidence="2" id="KW-0812">Transmembrane</keyword>
<evidence type="ECO:0000313" key="3">
    <source>
        <dbReference type="EMBL" id="PCI77245.1"/>
    </source>
</evidence>
<evidence type="ECO:0000256" key="2">
    <source>
        <dbReference type="SAM" id="Phobius"/>
    </source>
</evidence>
<keyword evidence="2" id="KW-0472">Membrane</keyword>
<accession>A0A2A4X5D4</accession>
<keyword evidence="1" id="KW-0175">Coiled coil</keyword>
<comment type="caution">
    <text evidence="3">The sequence shown here is derived from an EMBL/GenBank/DDBJ whole genome shotgun (WGS) entry which is preliminary data.</text>
</comment>
<feature type="transmembrane region" description="Helical" evidence="2">
    <location>
        <begin position="6"/>
        <end position="24"/>
    </location>
</feature>
<gene>
    <name evidence="3" type="ORF">COB20_08525</name>
</gene>
<protein>
    <submittedName>
        <fullName evidence="3">Uncharacterized protein</fullName>
    </submittedName>
</protein>
<organism evidence="3 4">
    <name type="scientific">SAR86 cluster bacterium</name>
    <dbReference type="NCBI Taxonomy" id="2030880"/>
    <lineage>
        <taxon>Bacteria</taxon>
        <taxon>Pseudomonadati</taxon>
        <taxon>Pseudomonadota</taxon>
        <taxon>Gammaproteobacteria</taxon>
        <taxon>SAR86 cluster</taxon>
    </lineage>
</organism>
<keyword evidence="2" id="KW-1133">Transmembrane helix</keyword>
<evidence type="ECO:0000313" key="4">
    <source>
        <dbReference type="Proteomes" id="UP000218767"/>
    </source>
</evidence>
<feature type="coiled-coil region" evidence="1">
    <location>
        <begin position="39"/>
        <end position="66"/>
    </location>
</feature>
<name>A0A2A4X5D4_9GAMM</name>